<evidence type="ECO:0000256" key="1">
    <source>
        <dbReference type="SAM" id="Phobius"/>
    </source>
</evidence>
<name>A0A7G7MSV0_9PSEU</name>
<protein>
    <submittedName>
        <fullName evidence="2">Stage II sporulation protein M</fullName>
    </submittedName>
</protein>
<accession>A0A7G7MSV0</accession>
<dbReference type="AlphaFoldDB" id="A0A7G7MSV0"/>
<organism evidence="2 3">
    <name type="scientific">Pseudonocardia petroleophila</name>
    <dbReference type="NCBI Taxonomy" id="37331"/>
    <lineage>
        <taxon>Bacteria</taxon>
        <taxon>Bacillati</taxon>
        <taxon>Actinomycetota</taxon>
        <taxon>Actinomycetes</taxon>
        <taxon>Pseudonocardiales</taxon>
        <taxon>Pseudonocardiaceae</taxon>
        <taxon>Pseudonocardia</taxon>
    </lineage>
</organism>
<feature type="transmembrane region" description="Helical" evidence="1">
    <location>
        <begin position="137"/>
        <end position="158"/>
    </location>
</feature>
<sequence length="218" mass="23076">MPAAHPDRGTRPGPFGRALRTVRDNLGAYLVVNAVMYGLSIAGFVTALVFPELNAAQVASLQADGTADLVLSLLGNVWLFALVILGVNTVTVGALSILLPSMIVPFAGIAVFAYRAVDIGLTLAPADRTGWVVLVPHSLTYLIEFQAYVLLVLGAYLLGRSWLRPASVGAPNRRAGYVSGLRQIGRLSLPALVLFVVGAVYEAFTLSYLVPVLVQAMS</sequence>
<feature type="transmembrane region" description="Helical" evidence="1">
    <location>
        <begin position="26"/>
        <end position="50"/>
    </location>
</feature>
<feature type="transmembrane region" description="Helical" evidence="1">
    <location>
        <begin position="191"/>
        <end position="214"/>
    </location>
</feature>
<feature type="transmembrane region" description="Helical" evidence="1">
    <location>
        <begin position="97"/>
        <end position="117"/>
    </location>
</feature>
<keyword evidence="1" id="KW-0812">Transmembrane</keyword>
<dbReference type="EMBL" id="CP060131">
    <property type="protein sequence ID" value="QNG55861.1"/>
    <property type="molecule type" value="Genomic_DNA"/>
</dbReference>
<evidence type="ECO:0000313" key="3">
    <source>
        <dbReference type="Proteomes" id="UP000515728"/>
    </source>
</evidence>
<dbReference type="Proteomes" id="UP000515728">
    <property type="component" value="Chromosome"/>
</dbReference>
<feature type="transmembrane region" description="Helical" evidence="1">
    <location>
        <begin position="70"/>
        <end position="90"/>
    </location>
</feature>
<reference evidence="2 3" key="1">
    <citation type="submission" date="2020-08" db="EMBL/GenBank/DDBJ databases">
        <authorList>
            <person name="Mo P."/>
        </authorList>
    </citation>
    <scope>NUCLEOTIDE SEQUENCE [LARGE SCALE GENOMIC DNA]</scope>
    <source>
        <strain evidence="2 3">CGMCC 4.1532</strain>
    </source>
</reference>
<keyword evidence="1" id="KW-0472">Membrane</keyword>
<keyword evidence="3" id="KW-1185">Reference proteome</keyword>
<evidence type="ECO:0000313" key="2">
    <source>
        <dbReference type="EMBL" id="QNG55861.1"/>
    </source>
</evidence>
<dbReference type="KEGG" id="ppel:H6H00_25935"/>
<keyword evidence="1" id="KW-1133">Transmembrane helix</keyword>
<gene>
    <name evidence="2" type="ORF">H6H00_25935</name>
</gene>
<proteinExistence type="predicted"/>